<evidence type="ECO:0000313" key="4">
    <source>
        <dbReference type="RefSeq" id="XP_033571215.1"/>
    </source>
</evidence>
<reference evidence="2 4" key="1">
    <citation type="journal article" date="2020" name="Stud. Mycol.">
        <title>101 Dothideomycetes genomes: a test case for predicting lifestyles and emergence of pathogens.</title>
        <authorList>
            <person name="Haridas S."/>
            <person name="Albert R."/>
            <person name="Binder M."/>
            <person name="Bloem J."/>
            <person name="Labutti K."/>
            <person name="Salamov A."/>
            <person name="Andreopoulos B."/>
            <person name="Baker S."/>
            <person name="Barry K."/>
            <person name="Bills G."/>
            <person name="Bluhm B."/>
            <person name="Cannon C."/>
            <person name="Castanera R."/>
            <person name="Culley D."/>
            <person name="Daum C."/>
            <person name="Ezra D."/>
            <person name="Gonzalez J."/>
            <person name="Henrissat B."/>
            <person name="Kuo A."/>
            <person name="Liang C."/>
            <person name="Lipzen A."/>
            <person name="Lutzoni F."/>
            <person name="Magnuson J."/>
            <person name="Mondo S."/>
            <person name="Nolan M."/>
            <person name="Ohm R."/>
            <person name="Pangilinan J."/>
            <person name="Park H.-J."/>
            <person name="Ramirez L."/>
            <person name="Alfaro M."/>
            <person name="Sun H."/>
            <person name="Tritt A."/>
            <person name="Yoshinaga Y."/>
            <person name="Zwiers L.-H."/>
            <person name="Turgeon B."/>
            <person name="Goodwin S."/>
            <person name="Spatafora J."/>
            <person name="Crous P."/>
            <person name="Grigoriev I."/>
        </authorList>
    </citation>
    <scope>NUCLEOTIDE SEQUENCE</scope>
    <source>
        <strain evidence="2 4">CBS 304.34</strain>
    </source>
</reference>
<reference evidence="4" key="3">
    <citation type="submission" date="2025-04" db="UniProtKB">
        <authorList>
            <consortium name="RefSeq"/>
        </authorList>
    </citation>
    <scope>IDENTIFICATION</scope>
    <source>
        <strain evidence="4">CBS 304.34</strain>
    </source>
</reference>
<name>A0A6A6Y5Y4_9PEZI</name>
<dbReference type="GeneID" id="54463305"/>
<gene>
    <name evidence="2 4" type="ORF">BDZ99DRAFT_481407</name>
</gene>
<protein>
    <submittedName>
        <fullName evidence="2 4">Uncharacterized protein</fullName>
    </submittedName>
</protein>
<feature type="region of interest" description="Disordered" evidence="1">
    <location>
        <begin position="64"/>
        <end position="85"/>
    </location>
</feature>
<accession>A0A6A6Y5Y4</accession>
<feature type="compositionally biased region" description="Polar residues" evidence="1">
    <location>
        <begin position="134"/>
        <end position="153"/>
    </location>
</feature>
<keyword evidence="3" id="KW-1185">Reference proteome</keyword>
<evidence type="ECO:0000313" key="2">
    <source>
        <dbReference type="EMBL" id="KAF2804251.1"/>
    </source>
</evidence>
<evidence type="ECO:0000313" key="3">
    <source>
        <dbReference type="Proteomes" id="UP000504636"/>
    </source>
</evidence>
<dbReference type="AlphaFoldDB" id="A0A6A6Y5Y4"/>
<feature type="compositionally biased region" description="Basic and acidic residues" evidence="1">
    <location>
        <begin position="165"/>
        <end position="176"/>
    </location>
</feature>
<evidence type="ECO:0000256" key="1">
    <source>
        <dbReference type="SAM" id="MobiDB-lite"/>
    </source>
</evidence>
<dbReference type="Proteomes" id="UP000504636">
    <property type="component" value="Unplaced"/>
</dbReference>
<organism evidence="2">
    <name type="scientific">Mytilinidion resinicola</name>
    <dbReference type="NCBI Taxonomy" id="574789"/>
    <lineage>
        <taxon>Eukaryota</taxon>
        <taxon>Fungi</taxon>
        <taxon>Dikarya</taxon>
        <taxon>Ascomycota</taxon>
        <taxon>Pezizomycotina</taxon>
        <taxon>Dothideomycetes</taxon>
        <taxon>Pleosporomycetidae</taxon>
        <taxon>Mytilinidiales</taxon>
        <taxon>Mytilinidiaceae</taxon>
        <taxon>Mytilinidion</taxon>
    </lineage>
</organism>
<reference evidence="4" key="2">
    <citation type="submission" date="2020-04" db="EMBL/GenBank/DDBJ databases">
        <authorList>
            <consortium name="NCBI Genome Project"/>
        </authorList>
    </citation>
    <scope>NUCLEOTIDE SEQUENCE</scope>
    <source>
        <strain evidence="4">CBS 304.34</strain>
    </source>
</reference>
<dbReference type="EMBL" id="MU003714">
    <property type="protein sequence ID" value="KAF2804251.1"/>
    <property type="molecule type" value="Genomic_DNA"/>
</dbReference>
<dbReference type="RefSeq" id="XP_033571215.1">
    <property type="nucleotide sequence ID" value="XM_033722412.1"/>
</dbReference>
<sequence length="200" mass="22436">MAFYSRYEDCTTAAQSNDFRRGTGGDSCEGRILFIGRICKDERSYTTDRHPPPLSHQYRIGLHHRFDDPGKRQNEREMSSEAGNTELPDDIFPVICGHPKNLTRLAPFRNTLDTQLTYNQVDFQGDVWGRRTKSSSAIGSSLGNAQDAQSAQPSLGGRVLELENADQRQIVRDSIARRRLSPQPPPRTAKPHRGVVTEVA</sequence>
<proteinExistence type="predicted"/>
<feature type="compositionally biased region" description="Basic and acidic residues" evidence="1">
    <location>
        <begin position="64"/>
        <end position="79"/>
    </location>
</feature>
<feature type="region of interest" description="Disordered" evidence="1">
    <location>
        <begin position="133"/>
        <end position="200"/>
    </location>
</feature>